<evidence type="ECO:0008006" key="6">
    <source>
        <dbReference type="Google" id="ProtNLM"/>
    </source>
</evidence>
<sequence>MLIFYWLRLFEPLSTALSLPAFVCDVMAAVDRTGKTYFVTGGASGLGLSVAKLLLAQGANIAIGDKNVEDGKKTAETLGPKCLFCELDVTQKESMRAAMRSTVAEFKGLHGVINCAGVGSAFTTVDKKGEPHSDKFWDFVMKINAYGTFYGSSEGAAEMAKLPADAEGNRGVIINVASVAAYEGQRGQLAYSASKGAVVAMTLPMARDLSRYGIRAMCIAPGIMDTPLMQSAAPKVKEGLLASVAGPKRFGTSEEFASLCAHIIDNGYLNGETIRLDGGVRFANL</sequence>
<dbReference type="InterPro" id="IPR036291">
    <property type="entry name" value="NAD(P)-bd_dom_sf"/>
</dbReference>
<dbReference type="Pfam" id="PF00106">
    <property type="entry name" value="adh_short"/>
    <property type="match status" value="1"/>
</dbReference>
<organism evidence="4 5">
    <name type="scientific">Polarella glacialis</name>
    <name type="common">Dinoflagellate</name>
    <dbReference type="NCBI Taxonomy" id="89957"/>
    <lineage>
        <taxon>Eukaryota</taxon>
        <taxon>Sar</taxon>
        <taxon>Alveolata</taxon>
        <taxon>Dinophyceae</taxon>
        <taxon>Suessiales</taxon>
        <taxon>Suessiaceae</taxon>
        <taxon>Polarella</taxon>
    </lineage>
</organism>
<comment type="similarity">
    <text evidence="2">Belongs to the short-chain dehydrogenases/reductases (SDR) family.</text>
</comment>
<dbReference type="PANTHER" id="PTHR43658:SF8">
    <property type="entry name" value="17-BETA-HYDROXYSTEROID DEHYDROGENASE 14-RELATED"/>
    <property type="match status" value="1"/>
</dbReference>
<evidence type="ECO:0000256" key="1">
    <source>
        <dbReference type="ARBA" id="ARBA00023002"/>
    </source>
</evidence>
<comment type="caution">
    <text evidence="4">The sequence shown here is derived from an EMBL/GenBank/DDBJ whole genome shotgun (WGS) entry which is preliminary data.</text>
</comment>
<accession>A0A813JHX1</accession>
<dbReference type="PRINTS" id="PR00080">
    <property type="entry name" value="SDRFAMILY"/>
</dbReference>
<feature type="chain" id="PRO_5032790345" description="3-hydroxyacyl-CoA dehydrogenase" evidence="3">
    <location>
        <begin position="17"/>
        <end position="285"/>
    </location>
</feature>
<dbReference type="PROSITE" id="PS00061">
    <property type="entry name" value="ADH_SHORT"/>
    <property type="match status" value="1"/>
</dbReference>
<dbReference type="AlphaFoldDB" id="A0A813JHX1"/>
<dbReference type="InterPro" id="IPR002347">
    <property type="entry name" value="SDR_fam"/>
</dbReference>
<gene>
    <name evidence="4" type="ORF">PGLA2088_LOCUS21237</name>
</gene>
<dbReference type="EMBL" id="CAJNNW010025747">
    <property type="protein sequence ID" value="CAE8679198.1"/>
    <property type="molecule type" value="Genomic_DNA"/>
</dbReference>
<dbReference type="Gene3D" id="3.40.50.720">
    <property type="entry name" value="NAD(P)-binding Rossmann-like Domain"/>
    <property type="match status" value="1"/>
</dbReference>
<dbReference type="PRINTS" id="PR00081">
    <property type="entry name" value="GDHRDH"/>
</dbReference>
<dbReference type="SUPFAM" id="SSF51735">
    <property type="entry name" value="NAD(P)-binding Rossmann-fold domains"/>
    <property type="match status" value="1"/>
</dbReference>
<reference evidence="4" key="1">
    <citation type="submission" date="2021-02" db="EMBL/GenBank/DDBJ databases">
        <authorList>
            <person name="Dougan E. K."/>
            <person name="Rhodes N."/>
            <person name="Thang M."/>
            <person name="Chan C."/>
        </authorList>
    </citation>
    <scope>NUCLEOTIDE SEQUENCE</scope>
</reference>
<keyword evidence="1" id="KW-0560">Oxidoreductase</keyword>
<evidence type="ECO:0000256" key="3">
    <source>
        <dbReference type="SAM" id="SignalP"/>
    </source>
</evidence>
<dbReference type="Proteomes" id="UP000626109">
    <property type="component" value="Unassembled WGS sequence"/>
</dbReference>
<name>A0A813JHX1_POLGL</name>
<evidence type="ECO:0000313" key="4">
    <source>
        <dbReference type="EMBL" id="CAE8679198.1"/>
    </source>
</evidence>
<keyword evidence="3" id="KW-0732">Signal</keyword>
<evidence type="ECO:0000256" key="2">
    <source>
        <dbReference type="RuleBase" id="RU000363"/>
    </source>
</evidence>
<feature type="signal peptide" evidence="3">
    <location>
        <begin position="1"/>
        <end position="16"/>
    </location>
</feature>
<evidence type="ECO:0000313" key="5">
    <source>
        <dbReference type="Proteomes" id="UP000626109"/>
    </source>
</evidence>
<proteinExistence type="inferred from homology"/>
<dbReference type="PANTHER" id="PTHR43658">
    <property type="entry name" value="SHORT-CHAIN DEHYDROGENASE/REDUCTASE"/>
    <property type="match status" value="1"/>
</dbReference>
<dbReference type="GO" id="GO:0016491">
    <property type="term" value="F:oxidoreductase activity"/>
    <property type="evidence" value="ECO:0007669"/>
    <property type="project" value="UniProtKB-KW"/>
</dbReference>
<protein>
    <recommendedName>
        <fullName evidence="6">3-hydroxyacyl-CoA dehydrogenase</fullName>
    </recommendedName>
</protein>
<dbReference type="InterPro" id="IPR020904">
    <property type="entry name" value="Sc_DH/Rdtase_CS"/>
</dbReference>